<dbReference type="HOGENOM" id="CLU_1185296_0_0_1"/>
<feature type="domain" description="RRM" evidence="3">
    <location>
        <begin position="25"/>
        <end position="95"/>
    </location>
</feature>
<dbReference type="Gene3D" id="3.30.70.330">
    <property type="match status" value="1"/>
</dbReference>
<dbReference type="InParanoid" id="I3EEE3"/>
<dbReference type="InterPro" id="IPR000504">
    <property type="entry name" value="RRM_dom"/>
</dbReference>
<keyword evidence="5" id="KW-1185">Reference proteome</keyword>
<name>I3EEE3_NEMP3</name>
<dbReference type="SUPFAM" id="SSF54928">
    <property type="entry name" value="RNA-binding domain, RBD"/>
    <property type="match status" value="1"/>
</dbReference>
<dbReference type="AlphaFoldDB" id="I3EEE3"/>
<organism evidence="4 5">
    <name type="scientific">Nematocida parisii (strain ERTm3)</name>
    <name type="common">Nematode killer fungus</name>
    <dbReference type="NCBI Taxonomy" id="935791"/>
    <lineage>
        <taxon>Eukaryota</taxon>
        <taxon>Fungi</taxon>
        <taxon>Fungi incertae sedis</taxon>
        <taxon>Microsporidia</taxon>
        <taxon>Nematocida</taxon>
    </lineage>
</organism>
<evidence type="ECO:0000313" key="4">
    <source>
        <dbReference type="EMBL" id="EIJ87590.1"/>
    </source>
</evidence>
<keyword evidence="1" id="KW-0694">RNA-binding</keyword>
<dbReference type="OrthoDB" id="439808at2759"/>
<dbReference type="CDD" id="cd00590">
    <property type="entry name" value="RRM_SF"/>
    <property type="match status" value="1"/>
</dbReference>
<dbReference type="EMBL" id="GL870881">
    <property type="protein sequence ID" value="EIJ87590.1"/>
    <property type="molecule type" value="Genomic_DNA"/>
</dbReference>
<dbReference type="OMA" id="PKENDIC"/>
<dbReference type="Pfam" id="PF00076">
    <property type="entry name" value="RRM_1"/>
    <property type="match status" value="1"/>
</dbReference>
<dbReference type="InterPro" id="IPR012677">
    <property type="entry name" value="Nucleotide-bd_a/b_plait_sf"/>
</dbReference>
<evidence type="ECO:0000259" key="3">
    <source>
        <dbReference type="PROSITE" id="PS50102"/>
    </source>
</evidence>
<feature type="region of interest" description="Disordered" evidence="2">
    <location>
        <begin position="199"/>
        <end position="219"/>
    </location>
</feature>
<dbReference type="Proteomes" id="UP000002872">
    <property type="component" value="Unassembled WGS sequence"/>
</dbReference>
<dbReference type="PROSITE" id="PS50102">
    <property type="entry name" value="RRM"/>
    <property type="match status" value="1"/>
</dbReference>
<evidence type="ECO:0000256" key="2">
    <source>
        <dbReference type="SAM" id="MobiDB-lite"/>
    </source>
</evidence>
<evidence type="ECO:0000256" key="1">
    <source>
        <dbReference type="PROSITE-ProRule" id="PRU00176"/>
    </source>
</evidence>
<dbReference type="InterPro" id="IPR035979">
    <property type="entry name" value="RBD_domain_sf"/>
</dbReference>
<proteinExistence type="predicted"/>
<reference evidence="4" key="1">
    <citation type="submission" date="2011-01" db="EMBL/GenBank/DDBJ databases">
        <title>The Genome Sequence of Nematocida parisii strain ERTm3.</title>
        <authorList>
            <consortium name="The Broad Institute Genome Sequencing Platform"/>
            <consortium name="The Broad Institute Genome Sequencing Center for Infectious Disease"/>
            <person name="Cuomo C."/>
            <person name="Troemel E."/>
            <person name="Young S.K."/>
            <person name="Zeng Q."/>
            <person name="Gargeya S."/>
            <person name="Fitzgerald M."/>
            <person name="Haas B."/>
            <person name="Abouelleil A."/>
            <person name="Alvarado L."/>
            <person name="Arachchi H.M."/>
            <person name="Berlin A."/>
            <person name="Chapman S.B."/>
            <person name="Gearin G."/>
            <person name="Goldberg J."/>
            <person name="Griggs A."/>
            <person name="Gujja S."/>
            <person name="Hansen M."/>
            <person name="Heiman D."/>
            <person name="Howarth C."/>
            <person name="Larimer J."/>
            <person name="Lui A."/>
            <person name="MacDonald P.J.P."/>
            <person name="McCowen C."/>
            <person name="Montmayeur A."/>
            <person name="Murphy C."/>
            <person name="Neiman D."/>
            <person name="Pearson M."/>
            <person name="Priest M."/>
            <person name="Roberts A."/>
            <person name="Saif S."/>
            <person name="Shea T."/>
            <person name="Sisk P."/>
            <person name="Stolte C."/>
            <person name="Sykes S."/>
            <person name="Wortman J."/>
            <person name="Nusbaum C."/>
            <person name="Birren B."/>
        </authorList>
    </citation>
    <scope>NUCLEOTIDE SEQUENCE</scope>
    <source>
        <strain evidence="4">ERTm3</strain>
    </source>
</reference>
<dbReference type="GO" id="GO:0003723">
    <property type="term" value="F:RNA binding"/>
    <property type="evidence" value="ECO:0007669"/>
    <property type="project" value="UniProtKB-UniRule"/>
</dbReference>
<gene>
    <name evidence="4" type="ORF">NEQG_02137</name>
</gene>
<sequence length="251" mass="28522">MYVVPLVKRNSLQIISKHMEENITRTILITNFPKTVSHSDLLRTCKAAGPVREHFIMNSKHSVFFVSFYDLRAAQKAHALLTGEKNNFVVKYTISQREVPKGADSCTEDKNQGTVVYTAAEEFKPTQESDVIDSIKKGKENIIRFYDSREALKFLNMLKAEQPRSSPKMAWDNDLRKRITFLKTAEEIVKNAPGGFFKGIGDEDQPMKRRMGEPAGASADTKKKIKLSTNWMLELFDSFIANNADEIFSSM</sequence>
<dbReference type="VEuPathDB" id="MicrosporidiaDB:NEQG_02137"/>
<evidence type="ECO:0000313" key="5">
    <source>
        <dbReference type="Proteomes" id="UP000002872"/>
    </source>
</evidence>
<protein>
    <recommendedName>
        <fullName evidence="3">RRM domain-containing protein</fullName>
    </recommendedName>
</protein>
<accession>I3EEE3</accession>